<dbReference type="HOGENOM" id="CLU_480003_0_0_1"/>
<evidence type="ECO:0000256" key="2">
    <source>
        <dbReference type="ARBA" id="ARBA00022490"/>
    </source>
</evidence>
<dbReference type="GO" id="GO:0098609">
    <property type="term" value="P:cell-cell adhesion"/>
    <property type="evidence" value="ECO:0007669"/>
    <property type="project" value="TreeGrafter"/>
</dbReference>
<dbReference type="Pfam" id="PF25177">
    <property type="entry name" value="Talin_VBS2"/>
    <property type="match status" value="1"/>
</dbReference>
<proteinExistence type="predicted"/>
<feature type="domain" description="Talin R4" evidence="4">
    <location>
        <begin position="351"/>
        <end position="439"/>
    </location>
</feature>
<feature type="domain" description="Talin-1/2 VBS2" evidence="6">
    <location>
        <begin position="104"/>
        <end position="215"/>
    </location>
</feature>
<dbReference type="InterPro" id="IPR057346">
    <property type="entry name" value="Talin1/2_VBS2"/>
</dbReference>
<feature type="domain" description="Talin R4" evidence="4">
    <location>
        <begin position="222"/>
        <end position="303"/>
    </location>
</feature>
<feature type="region of interest" description="Disordered" evidence="3">
    <location>
        <begin position="231"/>
        <end position="254"/>
    </location>
</feature>
<dbReference type="Pfam" id="PF21896">
    <property type="entry name" value="Talin_IBS2B"/>
    <property type="match status" value="1"/>
</dbReference>
<evidence type="ECO:0000256" key="3">
    <source>
        <dbReference type="SAM" id="MobiDB-lite"/>
    </source>
</evidence>
<comment type="subcellular location">
    <subcellularLocation>
        <location evidence="1">Cytoplasm</location>
    </subcellularLocation>
</comment>
<dbReference type="EMBL" id="JH818877">
    <property type="protein sequence ID" value="EKC25509.1"/>
    <property type="molecule type" value="Genomic_DNA"/>
</dbReference>
<reference evidence="7" key="1">
    <citation type="journal article" date="2012" name="Nature">
        <title>The oyster genome reveals stress adaptation and complexity of shell formation.</title>
        <authorList>
            <person name="Zhang G."/>
            <person name="Fang X."/>
            <person name="Guo X."/>
            <person name="Li L."/>
            <person name="Luo R."/>
            <person name="Xu F."/>
            <person name="Yang P."/>
            <person name="Zhang L."/>
            <person name="Wang X."/>
            <person name="Qi H."/>
            <person name="Xiong Z."/>
            <person name="Que H."/>
            <person name="Xie Y."/>
            <person name="Holland P.W."/>
            <person name="Paps J."/>
            <person name="Zhu Y."/>
            <person name="Wu F."/>
            <person name="Chen Y."/>
            <person name="Wang J."/>
            <person name="Peng C."/>
            <person name="Meng J."/>
            <person name="Yang L."/>
            <person name="Liu J."/>
            <person name="Wen B."/>
            <person name="Zhang N."/>
            <person name="Huang Z."/>
            <person name="Zhu Q."/>
            <person name="Feng Y."/>
            <person name="Mount A."/>
            <person name="Hedgecock D."/>
            <person name="Xu Z."/>
            <person name="Liu Y."/>
            <person name="Domazet-Loso T."/>
            <person name="Du Y."/>
            <person name="Sun X."/>
            <person name="Zhang S."/>
            <person name="Liu B."/>
            <person name="Cheng P."/>
            <person name="Jiang X."/>
            <person name="Li J."/>
            <person name="Fan D."/>
            <person name="Wang W."/>
            <person name="Fu W."/>
            <person name="Wang T."/>
            <person name="Wang B."/>
            <person name="Zhang J."/>
            <person name="Peng Z."/>
            <person name="Li Y."/>
            <person name="Li N."/>
            <person name="Wang J."/>
            <person name="Chen M."/>
            <person name="He Y."/>
            <person name="Tan F."/>
            <person name="Song X."/>
            <person name="Zheng Q."/>
            <person name="Huang R."/>
            <person name="Yang H."/>
            <person name="Du X."/>
            <person name="Chen L."/>
            <person name="Yang M."/>
            <person name="Gaffney P.M."/>
            <person name="Wang S."/>
            <person name="Luo L."/>
            <person name="She Z."/>
            <person name="Ming Y."/>
            <person name="Huang W."/>
            <person name="Zhang S."/>
            <person name="Huang B."/>
            <person name="Zhang Y."/>
            <person name="Qu T."/>
            <person name="Ni P."/>
            <person name="Miao G."/>
            <person name="Wang J."/>
            <person name="Wang Q."/>
            <person name="Steinberg C.E."/>
            <person name="Wang H."/>
            <person name="Li N."/>
            <person name="Qian L."/>
            <person name="Zhang G."/>
            <person name="Li Y."/>
            <person name="Yang H."/>
            <person name="Liu X."/>
            <person name="Wang J."/>
            <person name="Yin Y."/>
            <person name="Wang J."/>
        </authorList>
    </citation>
    <scope>NUCLEOTIDE SEQUENCE [LARGE SCALE GENOMIC DNA]</scope>
    <source>
        <strain evidence="7">05x7-T-G4-1.051#20</strain>
    </source>
</reference>
<feature type="domain" description="Talin IBS2B" evidence="5">
    <location>
        <begin position="446"/>
        <end position="568"/>
    </location>
</feature>
<keyword evidence="2" id="KW-0963">Cytoplasm</keyword>
<dbReference type="FunFam" id="1.20.120.230:FF:000005">
    <property type="entry name" value="Talin 1"/>
    <property type="match status" value="1"/>
</dbReference>
<feature type="compositionally biased region" description="Low complexity" evidence="3">
    <location>
        <begin position="239"/>
        <end position="251"/>
    </location>
</feature>
<dbReference type="InterPro" id="IPR049108">
    <property type="entry name" value="Talin_R4"/>
</dbReference>
<dbReference type="SUPFAM" id="SSF47220">
    <property type="entry name" value="alpha-catenin/vinculin-like"/>
    <property type="match status" value="1"/>
</dbReference>
<sequence length="568" mass="60935">MAQLVLKAKNVASTTEDQGLQNKVISSATSCALTTARGLYQVYSCTSQNKLIDRATVCTLATFQLEACSKVVAPTISSPACQEQLIDAAKGVAHSVEGIVGESHEDAVDTILTVTDRLFSSVGDAHEMVRQAWQLAQATSSLVGAIRGEAEGHSDSDMQKRLLAAARQLADATANMVEAAKGCASSPNDSEQQKRLRGAAEDLRAATNIAASNALKRKLIRRLENAAGRTASPTTQLINASKNANKSNTNKTSEHQLTQQCQDLDEVIREFFPQQEQNSNPDNRADDEETIFPELIESDEEFIIRLASNFSQDHEDELQGCAGLNTQCTVNAFTSPERSRQCMGIVHLAVCHAQTIMNEQLPLLIQGFRGSETNQDSATAQLQLINASKEFIQPASQLVSAANAAAPTVGDQAASMNMNQAVKTMTTALAELRIASGKAEEMCISLEVDAALDQRTELDRELEEYRRAADSGNLVPLPGETVEAVAMKLGSTSKNVGSAMALLLTAASQGNENYVGVAARDTANALRVLTEATRGVASTSEDIEVRRQVIDSARDVIDKSTHLLEETK</sequence>
<dbReference type="GO" id="GO:0030036">
    <property type="term" value="P:actin cytoskeleton organization"/>
    <property type="evidence" value="ECO:0007669"/>
    <property type="project" value="TreeGrafter"/>
</dbReference>
<name>K1Q2B5_MAGGI</name>
<dbReference type="InterPro" id="IPR054082">
    <property type="entry name" value="Talin_IBS2B"/>
</dbReference>
<evidence type="ECO:0000256" key="1">
    <source>
        <dbReference type="ARBA" id="ARBA00004496"/>
    </source>
</evidence>
<organism evidence="7">
    <name type="scientific">Magallana gigas</name>
    <name type="common">Pacific oyster</name>
    <name type="synonym">Crassostrea gigas</name>
    <dbReference type="NCBI Taxonomy" id="29159"/>
    <lineage>
        <taxon>Eukaryota</taxon>
        <taxon>Metazoa</taxon>
        <taxon>Spiralia</taxon>
        <taxon>Lophotrochozoa</taxon>
        <taxon>Mollusca</taxon>
        <taxon>Bivalvia</taxon>
        <taxon>Autobranchia</taxon>
        <taxon>Pteriomorphia</taxon>
        <taxon>Ostreida</taxon>
        <taxon>Ostreoidea</taxon>
        <taxon>Ostreidae</taxon>
        <taxon>Magallana</taxon>
    </lineage>
</organism>
<dbReference type="GO" id="GO:0005737">
    <property type="term" value="C:cytoplasm"/>
    <property type="evidence" value="ECO:0007669"/>
    <property type="project" value="UniProtKB-SubCell"/>
</dbReference>
<dbReference type="PANTHER" id="PTHR19981">
    <property type="entry name" value="TALIN"/>
    <property type="match status" value="1"/>
</dbReference>
<dbReference type="GO" id="GO:0005925">
    <property type="term" value="C:focal adhesion"/>
    <property type="evidence" value="ECO:0007669"/>
    <property type="project" value="TreeGrafter"/>
</dbReference>
<evidence type="ECO:0000259" key="6">
    <source>
        <dbReference type="Pfam" id="PF25177"/>
    </source>
</evidence>
<evidence type="ECO:0000259" key="4">
    <source>
        <dbReference type="Pfam" id="PF21692"/>
    </source>
</evidence>
<dbReference type="SUPFAM" id="SSF109885">
    <property type="entry name" value="I/LWEQ domain"/>
    <property type="match status" value="2"/>
</dbReference>
<dbReference type="Pfam" id="PF21692">
    <property type="entry name" value="Talin_R4"/>
    <property type="match status" value="2"/>
</dbReference>
<dbReference type="PANTHER" id="PTHR19981:SF1">
    <property type="entry name" value="RHEA, ISOFORM B"/>
    <property type="match status" value="1"/>
</dbReference>
<accession>K1Q2B5</accession>
<dbReference type="InterPro" id="IPR035964">
    <property type="entry name" value="I/LWEQ_dom_sf"/>
</dbReference>
<dbReference type="InterPro" id="IPR036723">
    <property type="entry name" value="Alpha-catenin/vinculin-like_sf"/>
</dbReference>
<dbReference type="Gene3D" id="1.20.120.230">
    <property type="entry name" value="Alpha-catenin/vinculin-like"/>
    <property type="match status" value="4"/>
</dbReference>
<protein>
    <submittedName>
        <fullName evidence="7">Talin-1</fullName>
    </submittedName>
</protein>
<dbReference type="AlphaFoldDB" id="K1Q2B5"/>
<dbReference type="GO" id="GO:0005178">
    <property type="term" value="F:integrin binding"/>
    <property type="evidence" value="ECO:0007669"/>
    <property type="project" value="TreeGrafter"/>
</dbReference>
<gene>
    <name evidence="7" type="ORF">CGI_10019389</name>
</gene>
<evidence type="ECO:0000313" key="7">
    <source>
        <dbReference type="EMBL" id="EKC25509.1"/>
    </source>
</evidence>
<dbReference type="GO" id="GO:0051015">
    <property type="term" value="F:actin filament binding"/>
    <property type="evidence" value="ECO:0007669"/>
    <property type="project" value="InterPro"/>
</dbReference>
<dbReference type="Gene3D" id="1.20.1420.10">
    <property type="entry name" value="Talin, central domain"/>
    <property type="match status" value="1"/>
</dbReference>
<dbReference type="InParanoid" id="K1Q2B5"/>
<evidence type="ECO:0000259" key="5">
    <source>
        <dbReference type="Pfam" id="PF21896"/>
    </source>
</evidence>
<dbReference type="GO" id="GO:0005886">
    <property type="term" value="C:plasma membrane"/>
    <property type="evidence" value="ECO:0007669"/>
    <property type="project" value="TreeGrafter"/>
</dbReference>